<accession>A0A0L0FQR1</accession>
<dbReference type="Pfam" id="PF18102">
    <property type="entry name" value="DTC"/>
    <property type="match status" value="1"/>
</dbReference>
<dbReference type="EMBL" id="KQ242507">
    <property type="protein sequence ID" value="KNC78348.1"/>
    <property type="molecule type" value="Genomic_DNA"/>
</dbReference>
<sequence>MSGQYRYDGQSGGNRKANVSYSSSPNTRATVFPYPSPDRVHKVEGDTNCSMMQAMTDFQTIMVDGRCIGLEPSTPQSPAMDDSFRKDTQQLQVLQQPSQASGVGGYVARSRSGVLLNTASYQGQQLGTQVPSTLNSDPQFSRESRIKAPTSVRLERCLSDSSEILSSSIQSDFASSNAAHPRLLHYAATSGEYGSREAGCNIQNRTHDSNLYNFKMDYNGFVVPSPSEAQFSEQTSLPRQQAVHQQPRRQSPTDDRMAMLDRILSMDHMDAHKQLGREAVGDNKRMQQSLKSTLSGPMSYFNLNTSQHDNNGSDLQAPLSRRQTSVPVSNFGNHKIDGTFAQRQIPAPIPHLPFEFSASPSMPVITDVSVSPCSPMASVLSEPNGFPPMMRSMTDMLRSTNSAPVLKVTDGYSTNIWYNQKDGGSLKTTYATKSLPGYARVGTIILTFDMECGVIKKAYLPDNEKGKAVRVMMGRAFGSGILLETRAPGTPAHIDLRFRVELKTRRTGGKTICAYPDPKYLDKVFTQLMKLLDE</sequence>
<feature type="region of interest" description="Disordered" evidence="1">
    <location>
        <begin position="225"/>
        <end position="255"/>
    </location>
</feature>
<dbReference type="InterPro" id="IPR039396">
    <property type="entry name" value="Deltex_C"/>
</dbReference>
<dbReference type="STRING" id="667725.A0A0L0FQR1"/>
<feature type="region of interest" description="Disordered" evidence="1">
    <location>
        <begin position="1"/>
        <end position="39"/>
    </location>
</feature>
<feature type="compositionally biased region" description="Polar residues" evidence="1">
    <location>
        <begin position="227"/>
        <end position="250"/>
    </location>
</feature>
<feature type="domain" description="Deltex C-terminal" evidence="2">
    <location>
        <begin position="424"/>
        <end position="529"/>
    </location>
</feature>
<dbReference type="OrthoDB" id="527344at2759"/>
<reference evidence="3 4" key="1">
    <citation type="submission" date="2011-02" db="EMBL/GenBank/DDBJ databases">
        <title>The Genome Sequence of Sphaeroforma arctica JP610.</title>
        <authorList>
            <consortium name="The Broad Institute Genome Sequencing Platform"/>
            <person name="Russ C."/>
            <person name="Cuomo C."/>
            <person name="Young S.K."/>
            <person name="Zeng Q."/>
            <person name="Gargeya S."/>
            <person name="Alvarado L."/>
            <person name="Berlin A."/>
            <person name="Chapman S.B."/>
            <person name="Chen Z."/>
            <person name="Freedman E."/>
            <person name="Gellesch M."/>
            <person name="Goldberg J."/>
            <person name="Griggs A."/>
            <person name="Gujja S."/>
            <person name="Heilman E."/>
            <person name="Heiman D."/>
            <person name="Howarth C."/>
            <person name="Mehta T."/>
            <person name="Neiman D."/>
            <person name="Pearson M."/>
            <person name="Roberts A."/>
            <person name="Saif S."/>
            <person name="Shea T."/>
            <person name="Shenoy N."/>
            <person name="Sisk P."/>
            <person name="Stolte C."/>
            <person name="Sykes S."/>
            <person name="White J."/>
            <person name="Yandava C."/>
            <person name="Burger G."/>
            <person name="Gray M.W."/>
            <person name="Holland P.W.H."/>
            <person name="King N."/>
            <person name="Lang F.B.F."/>
            <person name="Roger A.J."/>
            <person name="Ruiz-Trillo I."/>
            <person name="Haas B."/>
            <person name="Nusbaum C."/>
            <person name="Birren B."/>
        </authorList>
    </citation>
    <scope>NUCLEOTIDE SEQUENCE [LARGE SCALE GENOMIC DNA]</scope>
    <source>
        <strain evidence="3 4">JP610</strain>
    </source>
</reference>
<organism evidence="3 4">
    <name type="scientific">Sphaeroforma arctica JP610</name>
    <dbReference type="NCBI Taxonomy" id="667725"/>
    <lineage>
        <taxon>Eukaryota</taxon>
        <taxon>Ichthyosporea</taxon>
        <taxon>Ichthyophonida</taxon>
        <taxon>Sphaeroforma</taxon>
    </lineage>
</organism>
<dbReference type="InterPro" id="IPR039399">
    <property type="entry name" value="Deltex_C_sf"/>
</dbReference>
<dbReference type="AlphaFoldDB" id="A0A0L0FQR1"/>
<evidence type="ECO:0000313" key="4">
    <source>
        <dbReference type="Proteomes" id="UP000054560"/>
    </source>
</evidence>
<keyword evidence="4" id="KW-1185">Reference proteome</keyword>
<evidence type="ECO:0000259" key="2">
    <source>
        <dbReference type="Pfam" id="PF18102"/>
    </source>
</evidence>
<gene>
    <name evidence="3" type="ORF">SARC_09221</name>
</gene>
<dbReference type="RefSeq" id="XP_014152250.1">
    <property type="nucleotide sequence ID" value="XM_014296775.1"/>
</dbReference>
<protein>
    <recommendedName>
        <fullName evidence="2">Deltex C-terminal domain-containing protein</fullName>
    </recommendedName>
</protein>
<name>A0A0L0FQR1_9EUKA</name>
<dbReference type="Gene3D" id="3.30.390.130">
    <property type="match status" value="1"/>
</dbReference>
<feature type="compositionally biased region" description="Polar residues" evidence="1">
    <location>
        <begin position="17"/>
        <end position="29"/>
    </location>
</feature>
<dbReference type="GeneID" id="25909725"/>
<proteinExistence type="predicted"/>
<evidence type="ECO:0000256" key="1">
    <source>
        <dbReference type="SAM" id="MobiDB-lite"/>
    </source>
</evidence>
<dbReference type="Proteomes" id="UP000054560">
    <property type="component" value="Unassembled WGS sequence"/>
</dbReference>
<evidence type="ECO:0000313" key="3">
    <source>
        <dbReference type="EMBL" id="KNC78348.1"/>
    </source>
</evidence>